<evidence type="ECO:0000313" key="3">
    <source>
        <dbReference type="Proteomes" id="UP000605897"/>
    </source>
</evidence>
<proteinExistence type="predicted"/>
<sequence>MAAARGALEKWPWAAGVRGAREWWCRGPVRGRPARRGLGGRRGEVWPLPPKSIPAEQR</sequence>
<evidence type="ECO:0000256" key="1">
    <source>
        <dbReference type="SAM" id="MobiDB-lite"/>
    </source>
</evidence>
<gene>
    <name evidence="2" type="ORF">GCM10017786_37420</name>
</gene>
<comment type="caution">
    <text evidence="2">The sequence shown here is derived from an EMBL/GenBank/DDBJ whole genome shotgun (WGS) entry which is preliminary data.</text>
</comment>
<dbReference type="Proteomes" id="UP000605897">
    <property type="component" value="Unassembled WGS sequence"/>
</dbReference>
<evidence type="ECO:0000313" key="2">
    <source>
        <dbReference type="EMBL" id="GHF01039.1"/>
    </source>
</evidence>
<dbReference type="EMBL" id="BNAU01000004">
    <property type="protein sequence ID" value="GHF01039.1"/>
    <property type="molecule type" value="Genomic_DNA"/>
</dbReference>
<name>A0ABQ3J168_9PSEU</name>
<feature type="region of interest" description="Disordered" evidence="1">
    <location>
        <begin position="35"/>
        <end position="58"/>
    </location>
</feature>
<organism evidence="2 3">
    <name type="scientific">Amycolatopsis deserti</name>
    <dbReference type="NCBI Taxonomy" id="185696"/>
    <lineage>
        <taxon>Bacteria</taxon>
        <taxon>Bacillati</taxon>
        <taxon>Actinomycetota</taxon>
        <taxon>Actinomycetes</taxon>
        <taxon>Pseudonocardiales</taxon>
        <taxon>Pseudonocardiaceae</taxon>
        <taxon>Amycolatopsis</taxon>
    </lineage>
</organism>
<protein>
    <submittedName>
        <fullName evidence="2">Uncharacterized protein</fullName>
    </submittedName>
</protein>
<reference evidence="3" key="1">
    <citation type="journal article" date="2019" name="Int. J. Syst. Evol. Microbiol.">
        <title>The Global Catalogue of Microorganisms (GCM) 10K type strain sequencing project: providing services to taxonomists for standard genome sequencing and annotation.</title>
        <authorList>
            <consortium name="The Broad Institute Genomics Platform"/>
            <consortium name="The Broad Institute Genome Sequencing Center for Infectious Disease"/>
            <person name="Wu L."/>
            <person name="Ma J."/>
        </authorList>
    </citation>
    <scope>NUCLEOTIDE SEQUENCE [LARGE SCALE GENOMIC DNA]</scope>
    <source>
        <strain evidence="3">CGMCC 4.7677</strain>
    </source>
</reference>
<keyword evidence="3" id="KW-1185">Reference proteome</keyword>
<accession>A0ABQ3J168</accession>